<dbReference type="Gene3D" id="3.40.50.300">
    <property type="entry name" value="P-loop containing nucleotide triphosphate hydrolases"/>
    <property type="match status" value="1"/>
</dbReference>
<name>A0A7X0NHK4_9GAMM</name>
<evidence type="ECO:0000313" key="1">
    <source>
        <dbReference type="EMBL" id="MBB6543485.1"/>
    </source>
</evidence>
<dbReference type="AlphaFoldDB" id="A0A7X0NHK4"/>
<organism evidence="1 2">
    <name type="scientific">Thalassotalea piscium</name>
    <dbReference type="NCBI Taxonomy" id="1230533"/>
    <lineage>
        <taxon>Bacteria</taxon>
        <taxon>Pseudomonadati</taxon>
        <taxon>Pseudomonadota</taxon>
        <taxon>Gammaproteobacteria</taxon>
        <taxon>Alteromonadales</taxon>
        <taxon>Colwelliaceae</taxon>
        <taxon>Thalassotalea</taxon>
    </lineage>
</organism>
<dbReference type="EMBL" id="JACHHU010000015">
    <property type="protein sequence ID" value="MBB6543485.1"/>
    <property type="molecule type" value="Genomic_DNA"/>
</dbReference>
<accession>A0A7X0NHK4</accession>
<proteinExistence type="predicted"/>
<evidence type="ECO:0000313" key="2">
    <source>
        <dbReference type="Proteomes" id="UP000537141"/>
    </source>
</evidence>
<sequence>MNEIFHNTEQGNLFGNTPVELPSPYIDIETNPLIQELPTLTVEEILDSLKSRIRRVPDTESLARMDLQNREHFIRLILADFYHPTTQFVELTRRLMDMIARGYCTKSMKYFSGHEGSLRNSITNLLVLSHPQNGVTCTLERALNAIPQRIDHIEHQSTQVCYIRLDATSCYSPQSLYQALIRQFATVLQSQQLEKSLLLLGERKLKDHVRALMKVNLLGMLVIDGINCIDKRQFINKVMPAITELLNDCKIPLVLAGRASALEHLQSSNDQIGHSVNFDVYSWNPLKLEWNEQRQLKASSLENWHNFTRALWKAQLLSDKELFSEEKSLKLLDLSGGLMGLASRIFTETLVTAMYAKRDETTLKMFDVVADKLVKHLKPLTTAIHSNDIELMSKYDDLMMPGMEELLIGVRKTKARKRNLSYFSEPRADHKALLFNMLTQSSIGKNLVRKAVLAIFLEHPDMVVSDMVTAAKEWIFSMVSKPAKNTGRNANRRKELTQEENEELDELLQSTWCMDMMREQQFLE</sequence>
<keyword evidence="2" id="KW-1185">Reference proteome</keyword>
<comment type="caution">
    <text evidence="1">The sequence shown here is derived from an EMBL/GenBank/DDBJ whole genome shotgun (WGS) entry which is preliminary data.</text>
</comment>
<dbReference type="InterPro" id="IPR027417">
    <property type="entry name" value="P-loop_NTPase"/>
</dbReference>
<dbReference type="RefSeq" id="WP_184424275.1">
    <property type="nucleotide sequence ID" value="NZ_AP027362.1"/>
</dbReference>
<dbReference type="Proteomes" id="UP000537141">
    <property type="component" value="Unassembled WGS sequence"/>
</dbReference>
<reference evidence="1 2" key="1">
    <citation type="submission" date="2020-08" db="EMBL/GenBank/DDBJ databases">
        <title>Genomic Encyclopedia of Type Strains, Phase IV (KMG-IV): sequencing the most valuable type-strain genomes for metagenomic binning, comparative biology and taxonomic classification.</title>
        <authorList>
            <person name="Goeker M."/>
        </authorList>
    </citation>
    <scope>NUCLEOTIDE SEQUENCE [LARGE SCALE GENOMIC DNA]</scope>
    <source>
        <strain evidence="1 2">DSM 26287</strain>
    </source>
</reference>
<dbReference type="InterPro" id="IPR008868">
    <property type="entry name" value="TniB"/>
</dbReference>
<gene>
    <name evidence="1" type="ORF">HNQ55_002006</name>
</gene>
<dbReference type="Pfam" id="PF05621">
    <property type="entry name" value="TniB"/>
    <property type="match status" value="1"/>
</dbReference>
<protein>
    <submittedName>
        <fullName evidence="1">Uncharacterized protein</fullName>
    </submittedName>
</protein>